<keyword evidence="2" id="KW-1185">Reference proteome</keyword>
<feature type="non-terminal residue" evidence="1">
    <location>
        <position position="309"/>
    </location>
</feature>
<accession>A0A926ESG5</accession>
<name>A0A926ESG5_9FIRM</name>
<comment type="caution">
    <text evidence="1">The sequence shown here is derived from an EMBL/GenBank/DDBJ whole genome shotgun (WGS) entry which is preliminary data.</text>
</comment>
<dbReference type="InterPro" id="IPR006528">
    <property type="entry name" value="Phage_head_morphogenesis_dom"/>
</dbReference>
<dbReference type="NCBIfam" id="TIGR01641">
    <property type="entry name" value="phageSPP1_gp7"/>
    <property type="match status" value="1"/>
</dbReference>
<sequence length="309" mass="35419">MESSVNGAVPELIQSFEKAKKELIKEIYAFYAKHASENGVSLAEAQKQLSFAELREFKGSLKEYERLAKNSIGTYDLQVANLSRKARITRLQALEAECDTILQRLYQEQEKLIQDVVKDVYTQEYYRSQFEIERYTGFMYEFSKIPTSAIEQVIMTPVFGADLSTRLWRQDMDTGFKIRQSLNEMFITGQPPQKFADDLQKIIGARDKSGNLTGKKYEAYRVLYSEGAQALSQSQLQAYIDDDMEYYQIIATLDNKTSEICRSLDGCIFSVTKGGDVPQKYVKGDNEYQRRAYDAKSVISGINFPIFHP</sequence>
<dbReference type="Proteomes" id="UP000623678">
    <property type="component" value="Unassembled WGS sequence"/>
</dbReference>
<reference evidence="1" key="1">
    <citation type="submission" date="2020-08" db="EMBL/GenBank/DDBJ databases">
        <title>Genome public.</title>
        <authorList>
            <person name="Liu C."/>
            <person name="Sun Q."/>
        </authorList>
    </citation>
    <scope>NUCLEOTIDE SEQUENCE</scope>
    <source>
        <strain evidence="1">NSJ-64</strain>
    </source>
</reference>
<dbReference type="EMBL" id="JACRTD010000031">
    <property type="protein sequence ID" value="MBC8586622.1"/>
    <property type="molecule type" value="Genomic_DNA"/>
</dbReference>
<evidence type="ECO:0000313" key="2">
    <source>
        <dbReference type="Proteomes" id="UP000623678"/>
    </source>
</evidence>
<gene>
    <name evidence="1" type="ORF">H8705_13665</name>
</gene>
<evidence type="ECO:0000313" key="1">
    <source>
        <dbReference type="EMBL" id="MBC8586622.1"/>
    </source>
</evidence>
<dbReference type="RefSeq" id="WP_262396324.1">
    <property type="nucleotide sequence ID" value="NZ_JACRTD010000031.1"/>
</dbReference>
<organism evidence="1 2">
    <name type="scientific">Youxingia wuxianensis</name>
    <dbReference type="NCBI Taxonomy" id="2763678"/>
    <lineage>
        <taxon>Bacteria</taxon>
        <taxon>Bacillati</taxon>
        <taxon>Bacillota</taxon>
        <taxon>Clostridia</taxon>
        <taxon>Eubacteriales</taxon>
        <taxon>Oscillospiraceae</taxon>
        <taxon>Youxingia</taxon>
    </lineage>
</organism>
<protein>
    <submittedName>
        <fullName evidence="1">Minor capsid protein</fullName>
    </submittedName>
</protein>
<proteinExistence type="predicted"/>
<dbReference type="AlphaFoldDB" id="A0A926ESG5"/>